<evidence type="ECO:0000256" key="12">
    <source>
        <dbReference type="ARBA" id="ARBA00045865"/>
    </source>
</evidence>
<evidence type="ECO:0000256" key="8">
    <source>
        <dbReference type="ARBA" id="ARBA00037841"/>
    </source>
</evidence>
<comment type="caution">
    <text evidence="15">The sequence shown here is derived from an EMBL/GenBank/DDBJ whole genome shotgun (WGS) entry which is preliminary data.</text>
</comment>
<keyword evidence="16" id="KW-1185">Reference proteome</keyword>
<evidence type="ECO:0000256" key="2">
    <source>
        <dbReference type="ARBA" id="ARBA00022490"/>
    </source>
</evidence>
<protein>
    <recommendedName>
        <fullName evidence="10">Dynein regulatory complex subunit 2</fullName>
    </recommendedName>
    <alternativeName>
        <fullName evidence="11">Coiled-coil domain-containing protein 65</fullName>
    </alternativeName>
</protein>
<feature type="domain" description="Dynein regulatory complex protein 1/2 N-terminal" evidence="14">
    <location>
        <begin position="26"/>
        <end position="123"/>
    </location>
</feature>
<keyword evidence="5" id="KW-0969">Cilium</keyword>
<dbReference type="InterPro" id="IPR039750">
    <property type="entry name" value="DRC1/DRC2"/>
</dbReference>
<comment type="similarity">
    <text evidence="9">Belongs to the DRC2 family.</text>
</comment>
<evidence type="ECO:0000256" key="5">
    <source>
        <dbReference type="ARBA" id="ARBA00023069"/>
    </source>
</evidence>
<evidence type="ECO:0000256" key="1">
    <source>
        <dbReference type="ARBA" id="ARBA00004611"/>
    </source>
</evidence>
<evidence type="ECO:0000256" key="13">
    <source>
        <dbReference type="SAM" id="Coils"/>
    </source>
</evidence>
<dbReference type="EMBL" id="JAIFRP010000045">
    <property type="protein sequence ID" value="KAK2580894.1"/>
    <property type="molecule type" value="Genomic_DNA"/>
</dbReference>
<keyword evidence="7" id="KW-0966">Cell projection</keyword>
<comment type="subcellular location">
    <subcellularLocation>
        <location evidence="1">Cytoplasm</location>
        <location evidence="1">Cytoskeleton</location>
        <location evidence="1">Flagellum axoneme</location>
    </subcellularLocation>
    <subcellularLocation>
        <location evidence="8">Cytoplasm</location>
        <location evidence="8">Cytoskeleton</location>
        <location evidence="8">Flagellum basal body</location>
    </subcellularLocation>
</comment>
<accession>A0AAD9VNJ1</accession>
<evidence type="ECO:0000256" key="10">
    <source>
        <dbReference type="ARBA" id="ARBA00040899"/>
    </source>
</evidence>
<dbReference type="AlphaFoldDB" id="A0AAD9VNJ1"/>
<dbReference type="GO" id="GO:0005858">
    <property type="term" value="C:axonemal dynein complex"/>
    <property type="evidence" value="ECO:0007669"/>
    <property type="project" value="InterPro"/>
</dbReference>
<gene>
    <name evidence="15" type="ORF">KPH14_005964</name>
</gene>
<dbReference type="GO" id="GO:0060285">
    <property type="term" value="P:cilium-dependent cell motility"/>
    <property type="evidence" value="ECO:0007669"/>
    <property type="project" value="TreeGrafter"/>
</dbReference>
<sequence length="448" mass="53488">MPPKRKGKASKFARMSEEERARYMQHRAELELEAKRRKQQLIAIFSKSKLKHEEAFARLNTAKINEQWRIILRQIKCKELYEDVKYLWNNFDRMMNNKDKIIQLLHVEIEMTDIDHRRLQEAHIGIIDKIIELYTQKLRDLCDNYTHKVHKIKTEEITELYKLKVHMENACEEIKCITANERRELEVLLTRTKSQNAINICNIISLREDMISELVNKISVEMESLWKQFNEIILEYNRTTENKRKQYEFLKDQDNAHFAELIQYPKLSIQLHNTIDTMKNDIENLLEKRKFSITELKYQMQLMKDKTLLIKKKFRSDQISESTQLKKLSVVCNNSVKDLEKISEKSSTLLSLMKLCSELEPLSVSIKMYVSCDTDSLEEPTMHCVSKSFKKLEKFWMRYNHVKVENISMQEECNKLSMENKRLRYMLRNYLISISRIETTLPITSIGI</sequence>
<keyword evidence="6" id="KW-0206">Cytoskeleton</keyword>
<proteinExistence type="inferred from homology"/>
<keyword evidence="2" id="KW-0963">Cytoplasm</keyword>
<dbReference type="PANTHER" id="PTHR21625:SF0">
    <property type="entry name" value="DYNEIN REGULATORY COMPLEX SUBUNIT 2"/>
    <property type="match status" value="1"/>
</dbReference>
<dbReference type="PANTHER" id="PTHR21625">
    <property type="entry name" value="NYD-SP28 PROTEIN"/>
    <property type="match status" value="1"/>
</dbReference>
<dbReference type="GO" id="GO:0070286">
    <property type="term" value="P:axonemal dynein complex assembly"/>
    <property type="evidence" value="ECO:0007669"/>
    <property type="project" value="InterPro"/>
</dbReference>
<dbReference type="GO" id="GO:0003352">
    <property type="term" value="P:regulation of cilium movement"/>
    <property type="evidence" value="ECO:0007669"/>
    <property type="project" value="TreeGrafter"/>
</dbReference>
<evidence type="ECO:0000256" key="4">
    <source>
        <dbReference type="ARBA" id="ARBA00023054"/>
    </source>
</evidence>
<evidence type="ECO:0000313" key="16">
    <source>
        <dbReference type="Proteomes" id="UP001258017"/>
    </source>
</evidence>
<feature type="coiled-coil region" evidence="13">
    <location>
        <begin position="233"/>
        <end position="288"/>
    </location>
</feature>
<evidence type="ECO:0000256" key="3">
    <source>
        <dbReference type="ARBA" id="ARBA00022846"/>
    </source>
</evidence>
<name>A0AAD9VNJ1_9HYME</name>
<keyword evidence="4 13" id="KW-0175">Coiled coil</keyword>
<dbReference type="Pfam" id="PF14772">
    <property type="entry name" value="NYD-SP28"/>
    <property type="match status" value="1"/>
</dbReference>
<organism evidence="15 16">
    <name type="scientific">Odynerus spinipes</name>
    <dbReference type="NCBI Taxonomy" id="1348599"/>
    <lineage>
        <taxon>Eukaryota</taxon>
        <taxon>Metazoa</taxon>
        <taxon>Ecdysozoa</taxon>
        <taxon>Arthropoda</taxon>
        <taxon>Hexapoda</taxon>
        <taxon>Insecta</taxon>
        <taxon>Pterygota</taxon>
        <taxon>Neoptera</taxon>
        <taxon>Endopterygota</taxon>
        <taxon>Hymenoptera</taxon>
        <taxon>Apocrita</taxon>
        <taxon>Aculeata</taxon>
        <taxon>Vespoidea</taxon>
        <taxon>Vespidae</taxon>
        <taxon>Eumeninae</taxon>
        <taxon>Odynerus</taxon>
    </lineage>
</organism>
<dbReference type="InterPro" id="IPR039505">
    <property type="entry name" value="DRC1/2_N"/>
</dbReference>
<reference evidence="15" key="2">
    <citation type="journal article" date="2023" name="Commun. Biol.">
        <title>Intrasexual cuticular hydrocarbon dimorphism in a wasp sheds light on hydrocarbon biosynthesis genes in Hymenoptera.</title>
        <authorList>
            <person name="Moris V.C."/>
            <person name="Podsiadlowski L."/>
            <person name="Martin S."/>
            <person name="Oeyen J.P."/>
            <person name="Donath A."/>
            <person name="Petersen M."/>
            <person name="Wilbrandt J."/>
            <person name="Misof B."/>
            <person name="Liedtke D."/>
            <person name="Thamm M."/>
            <person name="Scheiner R."/>
            <person name="Schmitt T."/>
            <person name="Niehuis O."/>
        </authorList>
    </citation>
    <scope>NUCLEOTIDE SEQUENCE</scope>
    <source>
        <strain evidence="15">GBR_01_08_01A</strain>
    </source>
</reference>
<comment type="function">
    <text evidence="12">Component of the nexin-dynein regulatory complex (N-DRC), a key regulator of ciliary/flagellar motility which maintains the alignment and integrity of the distal axoneme and regulates microtubule sliding in motile axonemes. Plays a critical role in the assembly of N-DRC and also stabilizes the assembly of multiple inner dynein arms and radial spokes. Coassembles with DRC1 to form a central scaffold needed for assembly of the N-DRC and its attachment to the outer doublet microtubules.</text>
</comment>
<evidence type="ECO:0000256" key="9">
    <source>
        <dbReference type="ARBA" id="ARBA00038424"/>
    </source>
</evidence>
<reference evidence="15" key="1">
    <citation type="submission" date="2021-08" db="EMBL/GenBank/DDBJ databases">
        <authorList>
            <person name="Misof B."/>
            <person name="Oliver O."/>
            <person name="Podsiadlowski L."/>
            <person name="Donath A."/>
            <person name="Peters R."/>
            <person name="Mayer C."/>
            <person name="Rust J."/>
            <person name="Gunkel S."/>
            <person name="Lesny P."/>
            <person name="Martin S."/>
            <person name="Oeyen J.P."/>
            <person name="Petersen M."/>
            <person name="Panagiotis P."/>
            <person name="Wilbrandt J."/>
            <person name="Tanja T."/>
        </authorList>
    </citation>
    <scope>NUCLEOTIDE SEQUENCE</scope>
    <source>
        <strain evidence="15">GBR_01_08_01A</strain>
        <tissue evidence="15">Thorax + abdomen</tissue>
    </source>
</reference>
<evidence type="ECO:0000313" key="15">
    <source>
        <dbReference type="EMBL" id="KAK2580894.1"/>
    </source>
</evidence>
<evidence type="ECO:0000256" key="6">
    <source>
        <dbReference type="ARBA" id="ARBA00023212"/>
    </source>
</evidence>
<dbReference type="Proteomes" id="UP001258017">
    <property type="component" value="Unassembled WGS sequence"/>
</dbReference>
<keyword evidence="3" id="KW-0282">Flagellum</keyword>
<evidence type="ECO:0000259" key="14">
    <source>
        <dbReference type="Pfam" id="PF14772"/>
    </source>
</evidence>
<evidence type="ECO:0000256" key="11">
    <source>
        <dbReference type="ARBA" id="ARBA00041517"/>
    </source>
</evidence>
<evidence type="ECO:0000256" key="7">
    <source>
        <dbReference type="ARBA" id="ARBA00023273"/>
    </source>
</evidence>